<feature type="domain" description="Flavin reductase like" evidence="2">
    <location>
        <begin position="22"/>
        <end position="169"/>
    </location>
</feature>
<dbReference type="GO" id="GO:0016491">
    <property type="term" value="F:oxidoreductase activity"/>
    <property type="evidence" value="ECO:0007669"/>
    <property type="project" value="UniProtKB-KW"/>
</dbReference>
<sequence length="177" mass="19108">MLQSVPDDGLLPVDTAQFRTAMGRFASGITIVTARVDDIDHAMTASAFTSVSLTPPLVLVCVEKIARFHDAILRAGKWGVSVLGASAVDVSTHLARRGRPLLGQLDSYPHYRGRTGAALLSDALAWLECRTWATYDGGDHTIVVGEVVALDVARSSEPALLYHEGSYRTVQETTDER</sequence>
<keyword evidence="4" id="KW-1185">Reference proteome</keyword>
<evidence type="ECO:0000259" key="2">
    <source>
        <dbReference type="SMART" id="SM00903"/>
    </source>
</evidence>
<organism evidence="3 4">
    <name type="scientific">Tenggerimyces flavus</name>
    <dbReference type="NCBI Taxonomy" id="1708749"/>
    <lineage>
        <taxon>Bacteria</taxon>
        <taxon>Bacillati</taxon>
        <taxon>Actinomycetota</taxon>
        <taxon>Actinomycetes</taxon>
        <taxon>Propionibacteriales</taxon>
        <taxon>Nocardioidaceae</taxon>
        <taxon>Tenggerimyces</taxon>
    </lineage>
</organism>
<dbReference type="RefSeq" id="WP_307782695.1">
    <property type="nucleotide sequence ID" value="NZ_JAFBCM010000001.1"/>
</dbReference>
<dbReference type="InterPro" id="IPR002563">
    <property type="entry name" value="Flavin_Rdtase-like_dom"/>
</dbReference>
<proteinExistence type="predicted"/>
<dbReference type="Gene3D" id="2.30.110.10">
    <property type="entry name" value="Electron Transport, Fmn-binding Protein, Chain A"/>
    <property type="match status" value="1"/>
</dbReference>
<reference evidence="4" key="1">
    <citation type="journal article" date="2019" name="Int. J. Syst. Evol. Microbiol.">
        <title>The Global Catalogue of Microorganisms (GCM) 10K type strain sequencing project: providing services to taxonomists for standard genome sequencing and annotation.</title>
        <authorList>
            <consortium name="The Broad Institute Genomics Platform"/>
            <consortium name="The Broad Institute Genome Sequencing Center for Infectious Disease"/>
            <person name="Wu L."/>
            <person name="Ma J."/>
        </authorList>
    </citation>
    <scope>NUCLEOTIDE SEQUENCE [LARGE SCALE GENOMIC DNA]</scope>
    <source>
        <strain evidence="4">CGMCC 4.7241</strain>
    </source>
</reference>
<dbReference type="PANTHER" id="PTHR30466">
    <property type="entry name" value="FLAVIN REDUCTASE"/>
    <property type="match status" value="1"/>
</dbReference>
<dbReference type="EMBL" id="JBHRZH010000026">
    <property type="protein sequence ID" value="MFC3764472.1"/>
    <property type="molecule type" value="Genomic_DNA"/>
</dbReference>
<accession>A0ABV7YIQ0</accession>
<dbReference type="Proteomes" id="UP001595699">
    <property type="component" value="Unassembled WGS sequence"/>
</dbReference>
<dbReference type="SUPFAM" id="SSF50475">
    <property type="entry name" value="FMN-binding split barrel"/>
    <property type="match status" value="1"/>
</dbReference>
<dbReference type="EC" id="1.-.-.-" evidence="3"/>
<comment type="caution">
    <text evidence="3">The sequence shown here is derived from an EMBL/GenBank/DDBJ whole genome shotgun (WGS) entry which is preliminary data.</text>
</comment>
<dbReference type="InterPro" id="IPR012349">
    <property type="entry name" value="Split_barrel_FMN-bd"/>
</dbReference>
<dbReference type="SMART" id="SM00903">
    <property type="entry name" value="Flavin_Reduct"/>
    <property type="match status" value="1"/>
</dbReference>
<dbReference type="PANTHER" id="PTHR30466:SF1">
    <property type="entry name" value="FMN REDUCTASE (NADH) RUTF"/>
    <property type="match status" value="1"/>
</dbReference>
<gene>
    <name evidence="3" type="ORF">ACFOUW_26790</name>
</gene>
<evidence type="ECO:0000313" key="3">
    <source>
        <dbReference type="EMBL" id="MFC3764472.1"/>
    </source>
</evidence>
<keyword evidence="1 3" id="KW-0560">Oxidoreductase</keyword>
<dbReference type="InterPro" id="IPR050268">
    <property type="entry name" value="NADH-dep_flavin_reductase"/>
</dbReference>
<protein>
    <submittedName>
        <fullName evidence="3">Flavin reductase family protein</fullName>
        <ecNumber evidence="3">1.-.-.-</ecNumber>
    </submittedName>
</protein>
<evidence type="ECO:0000256" key="1">
    <source>
        <dbReference type="ARBA" id="ARBA00023002"/>
    </source>
</evidence>
<dbReference type="Pfam" id="PF01613">
    <property type="entry name" value="Flavin_Reduct"/>
    <property type="match status" value="1"/>
</dbReference>
<name>A0ABV7YIQ0_9ACTN</name>
<evidence type="ECO:0000313" key="4">
    <source>
        <dbReference type="Proteomes" id="UP001595699"/>
    </source>
</evidence>